<sequence>MRSNVQITIWIITFLAASALSYPWPSQMSCSYGPRGSLTAICVNATAIYFKLTNYRFDYMDETLQCLNCSLRSLEQGTFDIPGNEIKTLDIRNSSVTKIWPKAFIGMIYMERLLLSNNPIEVVYPEAFLGVRKIKYIGMENTVNHLEPFVFKELHVLEILILSKNKLQELKPGTFEGLHNLKILDLSYNELKHVKDCFNPLVNLKVLKLSHNSIRKVYGNEFNALKTLLLLNLEYNQMFNFTTNISGDNTLRTLNLGHNSLNALSFKPSTFGNLNALEELDLSDNEFFNITVRLFQGLYRLRILNLSKNNITTINTGSFVGLPHLRVLNISSNKIHDLKVTGRFSLPSLAILDLGKNEIVEFDYMSLIFRTPRLRYIILEDNKLSCKSISQLQVLFEDDSIRFLVTEDAGDCPKLNKEQAAELIQKNTEQMEYRLVNNNLLIWMFVLMTLVILLIGVLFYVQFFIVLRLGSRPRIRILSNLGLRRTNQQDV</sequence>
<evidence type="ECO:0000256" key="1">
    <source>
        <dbReference type="ARBA" id="ARBA00022614"/>
    </source>
</evidence>
<evidence type="ECO:0000313" key="7">
    <source>
        <dbReference type="Proteomes" id="UP001153636"/>
    </source>
</evidence>
<dbReference type="Pfam" id="PF00560">
    <property type="entry name" value="LRR_1"/>
    <property type="match status" value="1"/>
</dbReference>
<evidence type="ECO:0008006" key="8">
    <source>
        <dbReference type="Google" id="ProtNLM"/>
    </source>
</evidence>
<name>A0A9P0CKG2_9CUCU</name>
<evidence type="ECO:0000256" key="5">
    <source>
        <dbReference type="SAM" id="SignalP"/>
    </source>
</evidence>
<evidence type="ECO:0000256" key="4">
    <source>
        <dbReference type="SAM" id="Phobius"/>
    </source>
</evidence>
<dbReference type="EMBL" id="OV651823">
    <property type="protein sequence ID" value="CAH1101500.1"/>
    <property type="molecule type" value="Genomic_DNA"/>
</dbReference>
<keyword evidence="1" id="KW-0433">Leucine-rich repeat</keyword>
<keyword evidence="4" id="KW-0472">Membrane</keyword>
<evidence type="ECO:0000256" key="2">
    <source>
        <dbReference type="ARBA" id="ARBA00022729"/>
    </source>
</evidence>
<evidence type="ECO:0000256" key="3">
    <source>
        <dbReference type="ARBA" id="ARBA00022737"/>
    </source>
</evidence>
<keyword evidence="2 5" id="KW-0732">Signal</keyword>
<dbReference type="PANTHER" id="PTHR24373:SF387">
    <property type="entry name" value="LEUCINE-RICH REPEATS AND IMMUNOGLOBULIN-LIKE DOMAINS PROTEIN SMA-10"/>
    <property type="match status" value="1"/>
</dbReference>
<dbReference type="Pfam" id="PF13855">
    <property type="entry name" value="LRR_8"/>
    <property type="match status" value="3"/>
</dbReference>
<dbReference type="InterPro" id="IPR003591">
    <property type="entry name" value="Leu-rich_rpt_typical-subtyp"/>
</dbReference>
<keyword evidence="7" id="KW-1185">Reference proteome</keyword>
<keyword evidence="4" id="KW-1133">Transmembrane helix</keyword>
<dbReference type="InterPro" id="IPR032675">
    <property type="entry name" value="LRR_dom_sf"/>
</dbReference>
<feature type="transmembrane region" description="Helical" evidence="4">
    <location>
        <begin position="440"/>
        <end position="467"/>
    </location>
</feature>
<feature type="signal peptide" evidence="5">
    <location>
        <begin position="1"/>
        <end position="21"/>
    </location>
</feature>
<organism evidence="6 7">
    <name type="scientific">Psylliodes chrysocephalus</name>
    <dbReference type="NCBI Taxonomy" id="3402493"/>
    <lineage>
        <taxon>Eukaryota</taxon>
        <taxon>Metazoa</taxon>
        <taxon>Ecdysozoa</taxon>
        <taxon>Arthropoda</taxon>
        <taxon>Hexapoda</taxon>
        <taxon>Insecta</taxon>
        <taxon>Pterygota</taxon>
        <taxon>Neoptera</taxon>
        <taxon>Endopterygota</taxon>
        <taxon>Coleoptera</taxon>
        <taxon>Polyphaga</taxon>
        <taxon>Cucujiformia</taxon>
        <taxon>Chrysomeloidea</taxon>
        <taxon>Chrysomelidae</taxon>
        <taxon>Galerucinae</taxon>
        <taxon>Alticini</taxon>
        <taxon>Psylliodes</taxon>
    </lineage>
</organism>
<dbReference type="SUPFAM" id="SSF52058">
    <property type="entry name" value="L domain-like"/>
    <property type="match status" value="1"/>
</dbReference>
<protein>
    <recommendedName>
        <fullName evidence="8">Insulin-like growth factor-binding protein complex acid labile subunit</fullName>
    </recommendedName>
</protein>
<dbReference type="Gene3D" id="3.80.10.10">
    <property type="entry name" value="Ribonuclease Inhibitor"/>
    <property type="match status" value="2"/>
</dbReference>
<dbReference type="InterPro" id="IPR001611">
    <property type="entry name" value="Leu-rich_rpt"/>
</dbReference>
<dbReference type="PROSITE" id="PS51450">
    <property type="entry name" value="LRR"/>
    <property type="match status" value="3"/>
</dbReference>
<feature type="chain" id="PRO_5040137706" description="Insulin-like growth factor-binding protein complex acid labile subunit" evidence="5">
    <location>
        <begin position="22"/>
        <end position="491"/>
    </location>
</feature>
<gene>
    <name evidence="6" type="ORF">PSYICH_LOCUS2469</name>
</gene>
<dbReference type="PANTHER" id="PTHR24373">
    <property type="entry name" value="SLIT RELATED LEUCINE-RICH REPEAT NEURONAL PROTEIN"/>
    <property type="match status" value="1"/>
</dbReference>
<accession>A0A9P0CKG2</accession>
<dbReference type="OrthoDB" id="676979at2759"/>
<proteinExistence type="predicted"/>
<evidence type="ECO:0000313" key="6">
    <source>
        <dbReference type="EMBL" id="CAH1101500.1"/>
    </source>
</evidence>
<dbReference type="InterPro" id="IPR050328">
    <property type="entry name" value="Dev_Immune_Receptor"/>
</dbReference>
<keyword evidence="3" id="KW-0677">Repeat</keyword>
<dbReference type="AlphaFoldDB" id="A0A9P0CKG2"/>
<dbReference type="SMART" id="SM00369">
    <property type="entry name" value="LRR_TYP"/>
    <property type="match status" value="9"/>
</dbReference>
<keyword evidence="4" id="KW-0812">Transmembrane</keyword>
<reference evidence="6" key="1">
    <citation type="submission" date="2022-01" db="EMBL/GenBank/DDBJ databases">
        <authorList>
            <person name="King R."/>
        </authorList>
    </citation>
    <scope>NUCLEOTIDE SEQUENCE</scope>
</reference>
<dbReference type="Proteomes" id="UP001153636">
    <property type="component" value="Chromosome 11"/>
</dbReference>